<organism evidence="1 2">
    <name type="scientific">Rhizobium leguminosarum</name>
    <dbReference type="NCBI Taxonomy" id="384"/>
    <lineage>
        <taxon>Bacteria</taxon>
        <taxon>Pseudomonadati</taxon>
        <taxon>Pseudomonadota</taxon>
        <taxon>Alphaproteobacteria</taxon>
        <taxon>Hyphomicrobiales</taxon>
        <taxon>Rhizobiaceae</taxon>
        <taxon>Rhizobium/Agrobacterium group</taxon>
        <taxon>Rhizobium</taxon>
    </lineage>
</organism>
<sequence>MRMAFMEISFRPVVLLNVSNRKVFLIQSAACPTGRAITFESAHNPFRKSFRFSGLCSRAPRVRQDALRTLYDFKLAHNPENRSDFGVMRWEYRTRKAGQTAGLQITRIETSVVRRQR</sequence>
<evidence type="ECO:0000313" key="1">
    <source>
        <dbReference type="EMBL" id="RXT29120.1"/>
    </source>
</evidence>
<accession>A0A4V1P2Y3</accession>
<dbReference type="EMBL" id="MZMU01000003">
    <property type="protein sequence ID" value="RXT29120.1"/>
    <property type="molecule type" value="Genomic_DNA"/>
</dbReference>
<comment type="caution">
    <text evidence="1">The sequence shown here is derived from an EMBL/GenBank/DDBJ whole genome shotgun (WGS) entry which is preliminary data.</text>
</comment>
<dbReference type="Proteomes" id="UP000290767">
    <property type="component" value="Unassembled WGS sequence"/>
</dbReference>
<proteinExistence type="predicted"/>
<dbReference type="AlphaFoldDB" id="A0A4V1P2Y3"/>
<reference evidence="1 2" key="1">
    <citation type="submission" date="2017-03" db="EMBL/GenBank/DDBJ databases">
        <authorList>
            <person name="Safronova V.I."/>
            <person name="Sazanova A.L."/>
            <person name="Chirak E.R."/>
        </authorList>
    </citation>
    <scope>NUCLEOTIDE SEQUENCE [LARGE SCALE GENOMIC DNA]</scope>
    <source>
        <strain evidence="1 2">Tri-43</strain>
    </source>
</reference>
<protein>
    <submittedName>
        <fullName evidence="1">Uncharacterized protein</fullName>
    </submittedName>
</protein>
<evidence type="ECO:0000313" key="2">
    <source>
        <dbReference type="Proteomes" id="UP000290767"/>
    </source>
</evidence>
<name>A0A4V1P2Y3_RHILE</name>
<gene>
    <name evidence="1" type="ORF">B5P46_10410</name>
</gene>